<keyword evidence="1" id="KW-0812">Transmembrane</keyword>
<sequence length="66" mass="6922">MSFSCSSDFFLKVVNISSNAAVLALALTADTFAAGVVPTLSLLMSPITRVYWSSVAMSDRVSSAES</sequence>
<evidence type="ECO:0000256" key="1">
    <source>
        <dbReference type="SAM" id="Phobius"/>
    </source>
</evidence>
<reference evidence="2" key="1">
    <citation type="submission" date="2019-12" db="EMBL/GenBank/DDBJ databases">
        <title>Genome sequencing and annotation of Brassica cretica.</title>
        <authorList>
            <person name="Studholme D.J."/>
            <person name="Sarris P.F."/>
        </authorList>
    </citation>
    <scope>NUCLEOTIDE SEQUENCE</scope>
    <source>
        <strain evidence="2">PFS-001/15</strain>
        <tissue evidence="2">Leaf</tissue>
    </source>
</reference>
<gene>
    <name evidence="2" type="ORF">F2Q68_00021580</name>
</gene>
<proteinExistence type="predicted"/>
<accession>A0A8S9FWV7</accession>
<keyword evidence="1" id="KW-1133">Transmembrane helix</keyword>
<protein>
    <submittedName>
        <fullName evidence="2">Uncharacterized protein</fullName>
    </submittedName>
</protein>
<dbReference type="EMBL" id="QGKW02002228">
    <property type="protein sequence ID" value="KAF2536488.1"/>
    <property type="molecule type" value="Genomic_DNA"/>
</dbReference>
<evidence type="ECO:0000313" key="3">
    <source>
        <dbReference type="Proteomes" id="UP000712281"/>
    </source>
</evidence>
<dbReference type="Proteomes" id="UP000712281">
    <property type="component" value="Unassembled WGS sequence"/>
</dbReference>
<evidence type="ECO:0000313" key="2">
    <source>
        <dbReference type="EMBL" id="KAF2536488.1"/>
    </source>
</evidence>
<name>A0A8S9FWV7_BRACR</name>
<keyword evidence="1" id="KW-0472">Membrane</keyword>
<feature type="transmembrane region" description="Helical" evidence="1">
    <location>
        <begin position="20"/>
        <end position="43"/>
    </location>
</feature>
<dbReference type="AlphaFoldDB" id="A0A8S9FWV7"/>
<comment type="caution">
    <text evidence="2">The sequence shown here is derived from an EMBL/GenBank/DDBJ whole genome shotgun (WGS) entry which is preliminary data.</text>
</comment>
<organism evidence="2 3">
    <name type="scientific">Brassica cretica</name>
    <name type="common">Mustard</name>
    <dbReference type="NCBI Taxonomy" id="69181"/>
    <lineage>
        <taxon>Eukaryota</taxon>
        <taxon>Viridiplantae</taxon>
        <taxon>Streptophyta</taxon>
        <taxon>Embryophyta</taxon>
        <taxon>Tracheophyta</taxon>
        <taxon>Spermatophyta</taxon>
        <taxon>Magnoliopsida</taxon>
        <taxon>eudicotyledons</taxon>
        <taxon>Gunneridae</taxon>
        <taxon>Pentapetalae</taxon>
        <taxon>rosids</taxon>
        <taxon>malvids</taxon>
        <taxon>Brassicales</taxon>
        <taxon>Brassicaceae</taxon>
        <taxon>Brassiceae</taxon>
        <taxon>Brassica</taxon>
    </lineage>
</organism>